<dbReference type="GO" id="GO:0042545">
    <property type="term" value="P:cell wall modification"/>
    <property type="evidence" value="ECO:0007669"/>
    <property type="project" value="InterPro"/>
</dbReference>
<evidence type="ECO:0000256" key="3">
    <source>
        <dbReference type="ARBA" id="ARBA00022512"/>
    </source>
</evidence>
<reference evidence="8 9" key="1">
    <citation type="journal article" date="2018" name="Sci. Data">
        <title>The draft genome sequence of cork oak.</title>
        <authorList>
            <person name="Ramos A.M."/>
            <person name="Usie A."/>
            <person name="Barbosa P."/>
            <person name="Barros P.M."/>
            <person name="Capote T."/>
            <person name="Chaves I."/>
            <person name="Simoes F."/>
            <person name="Abreu I."/>
            <person name="Carrasquinho I."/>
            <person name="Faro C."/>
            <person name="Guimaraes J.B."/>
            <person name="Mendonca D."/>
            <person name="Nobrega F."/>
            <person name="Rodrigues L."/>
            <person name="Saibo N.J.M."/>
            <person name="Varela M.C."/>
            <person name="Egas C."/>
            <person name="Matos J."/>
            <person name="Miguel C.M."/>
            <person name="Oliveira M.M."/>
            <person name="Ricardo C.P."/>
            <person name="Goncalves S."/>
        </authorList>
    </citation>
    <scope>NUCLEOTIDE SEQUENCE [LARGE SCALE GENOMIC DNA]</scope>
    <source>
        <strain evidence="9">cv. HL8</strain>
    </source>
</reference>
<feature type="signal peptide" evidence="6">
    <location>
        <begin position="1"/>
        <end position="19"/>
    </location>
</feature>
<evidence type="ECO:0000256" key="5">
    <source>
        <dbReference type="ARBA" id="ARBA00023085"/>
    </source>
</evidence>
<dbReference type="InterPro" id="IPR000070">
    <property type="entry name" value="Pectinesterase_cat"/>
</dbReference>
<keyword evidence="5" id="KW-0063">Aspartyl esterase</keyword>
<dbReference type="GO" id="GO:0030599">
    <property type="term" value="F:pectinesterase activity"/>
    <property type="evidence" value="ECO:0007669"/>
    <property type="project" value="InterPro"/>
</dbReference>
<keyword evidence="9" id="KW-1185">Reference proteome</keyword>
<dbReference type="InterPro" id="IPR012334">
    <property type="entry name" value="Pectin_lyas_fold"/>
</dbReference>
<keyword evidence="6" id="KW-0732">Signal</keyword>
<evidence type="ECO:0000256" key="4">
    <source>
        <dbReference type="ARBA" id="ARBA00022801"/>
    </source>
</evidence>
<dbReference type="SUPFAM" id="SSF51126">
    <property type="entry name" value="Pectin lyase-like"/>
    <property type="match status" value="1"/>
</dbReference>
<keyword evidence="3" id="KW-0964">Secreted</keyword>
<dbReference type="PANTHER" id="PTHR31707">
    <property type="entry name" value="PECTINESTERASE"/>
    <property type="match status" value="1"/>
</dbReference>
<comment type="subcellular location">
    <subcellularLocation>
        <location evidence="1">Secreted</location>
        <location evidence="1">Cell wall</location>
    </subcellularLocation>
</comment>
<dbReference type="InterPro" id="IPR011050">
    <property type="entry name" value="Pectin_lyase_fold/virulence"/>
</dbReference>
<evidence type="ECO:0000259" key="7">
    <source>
        <dbReference type="Pfam" id="PF01095"/>
    </source>
</evidence>
<dbReference type="Proteomes" id="UP000237347">
    <property type="component" value="Unassembled WGS sequence"/>
</dbReference>
<evidence type="ECO:0000313" key="8">
    <source>
        <dbReference type="EMBL" id="KAK7822245.1"/>
    </source>
</evidence>
<dbReference type="AlphaFoldDB" id="A0AAW0J661"/>
<feature type="chain" id="PRO_5043597826" evidence="6">
    <location>
        <begin position="20"/>
        <end position="81"/>
    </location>
</feature>
<name>A0AAW0J661_QUESU</name>
<evidence type="ECO:0000256" key="2">
    <source>
        <dbReference type="ARBA" id="ARBA00005184"/>
    </source>
</evidence>
<proteinExistence type="predicted"/>
<feature type="domain" description="Pectinesterase catalytic" evidence="7">
    <location>
        <begin position="25"/>
        <end position="81"/>
    </location>
</feature>
<dbReference type="Pfam" id="PF01095">
    <property type="entry name" value="Pectinesterase"/>
    <property type="match status" value="1"/>
</dbReference>
<evidence type="ECO:0000313" key="9">
    <source>
        <dbReference type="Proteomes" id="UP000237347"/>
    </source>
</evidence>
<keyword evidence="4" id="KW-0378">Hydrolase</keyword>
<keyword evidence="3" id="KW-0134">Cell wall</keyword>
<gene>
    <name evidence="8" type="primary">PME12_0</name>
    <name evidence="8" type="ORF">CFP56_036645</name>
</gene>
<accession>A0AAW0J661</accession>
<sequence>MPATKRLLYILFISPTCSTLNLHRAVKGEGFTVDDLTIGYNARPEKDQAVTLAVAATDVAFYRCKFSEYKDTLFTYCGKQF</sequence>
<evidence type="ECO:0000256" key="1">
    <source>
        <dbReference type="ARBA" id="ARBA00004191"/>
    </source>
</evidence>
<protein>
    <submittedName>
        <fullName evidence="8">Pectinesterase/pectinesterase inhibitor 12</fullName>
    </submittedName>
</protein>
<comment type="pathway">
    <text evidence="2">Glycan metabolism; pectin degradation; 2-dehydro-3-deoxy-D-gluconate from pectin: step 1/5.</text>
</comment>
<organism evidence="8 9">
    <name type="scientific">Quercus suber</name>
    <name type="common">Cork oak</name>
    <dbReference type="NCBI Taxonomy" id="58331"/>
    <lineage>
        <taxon>Eukaryota</taxon>
        <taxon>Viridiplantae</taxon>
        <taxon>Streptophyta</taxon>
        <taxon>Embryophyta</taxon>
        <taxon>Tracheophyta</taxon>
        <taxon>Spermatophyta</taxon>
        <taxon>Magnoliopsida</taxon>
        <taxon>eudicotyledons</taxon>
        <taxon>Gunneridae</taxon>
        <taxon>Pentapetalae</taxon>
        <taxon>rosids</taxon>
        <taxon>fabids</taxon>
        <taxon>Fagales</taxon>
        <taxon>Fagaceae</taxon>
        <taxon>Quercus</taxon>
    </lineage>
</organism>
<dbReference type="Gene3D" id="2.160.20.10">
    <property type="entry name" value="Single-stranded right-handed beta-helix, Pectin lyase-like"/>
    <property type="match status" value="1"/>
</dbReference>
<comment type="caution">
    <text evidence="8">The sequence shown here is derived from an EMBL/GenBank/DDBJ whole genome shotgun (WGS) entry which is preliminary data.</text>
</comment>
<evidence type="ECO:0000256" key="6">
    <source>
        <dbReference type="SAM" id="SignalP"/>
    </source>
</evidence>
<dbReference type="EMBL" id="PKMF04000673">
    <property type="protein sequence ID" value="KAK7822245.1"/>
    <property type="molecule type" value="Genomic_DNA"/>
</dbReference>